<dbReference type="EMBL" id="CP019477">
    <property type="protein sequence ID" value="UQC84760.1"/>
    <property type="molecule type" value="Genomic_DNA"/>
</dbReference>
<keyword evidence="2" id="KW-1185">Reference proteome</keyword>
<evidence type="ECO:0000313" key="2">
    <source>
        <dbReference type="Proteomes" id="UP000830671"/>
    </source>
</evidence>
<organism evidence="1 2">
    <name type="scientific">Colletotrichum lupini</name>
    <dbReference type="NCBI Taxonomy" id="145971"/>
    <lineage>
        <taxon>Eukaryota</taxon>
        <taxon>Fungi</taxon>
        <taxon>Dikarya</taxon>
        <taxon>Ascomycota</taxon>
        <taxon>Pezizomycotina</taxon>
        <taxon>Sordariomycetes</taxon>
        <taxon>Hypocreomycetidae</taxon>
        <taxon>Glomerellales</taxon>
        <taxon>Glomerellaceae</taxon>
        <taxon>Colletotrichum</taxon>
        <taxon>Colletotrichum acutatum species complex</taxon>
    </lineage>
</organism>
<dbReference type="GeneID" id="73344242"/>
<proteinExistence type="predicted"/>
<accession>A0A9Q8SX69</accession>
<name>A0A9Q8SX69_9PEZI</name>
<dbReference type="RefSeq" id="XP_049146377.1">
    <property type="nucleotide sequence ID" value="XM_049289232.1"/>
</dbReference>
<dbReference type="KEGG" id="clup:CLUP02_10256"/>
<dbReference type="AlphaFoldDB" id="A0A9Q8SX69"/>
<gene>
    <name evidence="1" type="ORF">CLUP02_10256</name>
</gene>
<reference evidence="1" key="1">
    <citation type="journal article" date="2021" name="Mol. Plant Microbe Interact.">
        <title>Complete Genome Sequence of the Plant-Pathogenic Fungus Colletotrichum lupini.</title>
        <authorList>
            <person name="Baroncelli R."/>
            <person name="Pensec F."/>
            <person name="Da Lio D."/>
            <person name="Boufleur T."/>
            <person name="Vicente I."/>
            <person name="Sarrocco S."/>
            <person name="Picot A."/>
            <person name="Baraldi E."/>
            <person name="Sukno S."/>
            <person name="Thon M."/>
            <person name="Le Floch G."/>
        </authorList>
    </citation>
    <scope>NUCLEOTIDE SEQUENCE</scope>
    <source>
        <strain evidence="1">IMI 504893</strain>
    </source>
</reference>
<evidence type="ECO:0000313" key="1">
    <source>
        <dbReference type="EMBL" id="UQC84760.1"/>
    </source>
</evidence>
<dbReference type="Proteomes" id="UP000830671">
    <property type="component" value="Chromosome 5"/>
</dbReference>
<protein>
    <submittedName>
        <fullName evidence="1">Uncharacterized protein</fullName>
    </submittedName>
</protein>
<sequence length="178" mass="19820">MAGCGRCPDGSCEAGNAVAAGSKMNDFHGCLDTYLNDLIQSAHTETDLNGNSSFTFPLHRLLPIPRDTKSQLHGDLENKHLHRSTSTRGSHPRRVSRVLLEPIPAYHRPLRCIRCIRCISRLFLVPYLQIQTTTPSHTPFISDFGGLDTHKPTSACPDRTFPYRPLDLIPIVNHPSKV</sequence>